<keyword evidence="6" id="KW-0046">Antibiotic resistance</keyword>
<evidence type="ECO:0000256" key="4">
    <source>
        <dbReference type="ARBA" id="ARBA00022741"/>
    </source>
</evidence>
<evidence type="ECO:0000256" key="6">
    <source>
        <dbReference type="ARBA" id="ARBA00023251"/>
    </source>
</evidence>
<evidence type="ECO:0000256" key="3">
    <source>
        <dbReference type="ARBA" id="ARBA00022448"/>
    </source>
</evidence>
<evidence type="ECO:0000256" key="5">
    <source>
        <dbReference type="ARBA" id="ARBA00022840"/>
    </source>
</evidence>
<evidence type="ECO:0000256" key="2">
    <source>
        <dbReference type="ARBA" id="ARBA00005417"/>
    </source>
</evidence>
<dbReference type="Proteomes" id="UP000824190">
    <property type="component" value="Unassembled WGS sequence"/>
</dbReference>
<dbReference type="InterPro" id="IPR027417">
    <property type="entry name" value="P-loop_NTPase"/>
</dbReference>
<dbReference type="PANTHER" id="PTHR42711">
    <property type="entry name" value="ABC TRANSPORTER ATP-BINDING PROTEIN"/>
    <property type="match status" value="1"/>
</dbReference>
<comment type="subcellular location">
    <subcellularLocation>
        <location evidence="1">Cell membrane</location>
        <topology evidence="1">Peripheral membrane protein</topology>
    </subcellularLocation>
</comment>
<dbReference type="SUPFAM" id="SSF52540">
    <property type="entry name" value="P-loop containing nucleoside triphosphate hydrolases"/>
    <property type="match status" value="1"/>
</dbReference>
<dbReference type="InterPro" id="IPR050763">
    <property type="entry name" value="ABC_transporter_ATP-binding"/>
</dbReference>
<evidence type="ECO:0000259" key="7">
    <source>
        <dbReference type="PROSITE" id="PS50893"/>
    </source>
</evidence>
<dbReference type="GO" id="GO:0005524">
    <property type="term" value="F:ATP binding"/>
    <property type="evidence" value="ECO:0007669"/>
    <property type="project" value="UniProtKB-KW"/>
</dbReference>
<dbReference type="PROSITE" id="PS00211">
    <property type="entry name" value="ABC_TRANSPORTER_1"/>
    <property type="match status" value="1"/>
</dbReference>
<dbReference type="EMBL" id="DXGC01000048">
    <property type="protein sequence ID" value="HIW91012.1"/>
    <property type="molecule type" value="Genomic_DNA"/>
</dbReference>
<dbReference type="PROSITE" id="PS50893">
    <property type="entry name" value="ABC_TRANSPORTER_2"/>
    <property type="match status" value="1"/>
</dbReference>
<keyword evidence="5 8" id="KW-0067">ATP-binding</keyword>
<organism evidence="8 9">
    <name type="scientific">Candidatus Corynebacterium avicola</name>
    <dbReference type="NCBI Taxonomy" id="2838527"/>
    <lineage>
        <taxon>Bacteria</taxon>
        <taxon>Bacillati</taxon>
        <taxon>Actinomycetota</taxon>
        <taxon>Actinomycetes</taxon>
        <taxon>Mycobacteriales</taxon>
        <taxon>Corynebacteriaceae</taxon>
        <taxon>Corynebacterium</taxon>
    </lineage>
</organism>
<dbReference type="SMART" id="SM00382">
    <property type="entry name" value="AAA"/>
    <property type="match status" value="1"/>
</dbReference>
<dbReference type="GO" id="GO:0005886">
    <property type="term" value="C:plasma membrane"/>
    <property type="evidence" value="ECO:0007669"/>
    <property type="project" value="UniProtKB-SubCell"/>
</dbReference>
<dbReference type="Gene3D" id="3.40.50.300">
    <property type="entry name" value="P-loop containing nucleotide triphosphate hydrolases"/>
    <property type="match status" value="1"/>
</dbReference>
<comment type="similarity">
    <text evidence="2">Belongs to the ABC transporter superfamily.</text>
</comment>
<dbReference type="InterPro" id="IPR017871">
    <property type="entry name" value="ABC_transporter-like_CS"/>
</dbReference>
<sequence length="299" mass="32324">MPTLELDRLNKTFGAGDSAVRALTDMTFTVGNGEVYGFVGSNGAGKSTAMRITLGVLSADSGEARVDGVPVNDDIRRRIGYMPEERGLYDKEGILDQLVFFGRIHGLTKQSATKSAEELLEQLGLSERKASKLQELSLGNQQRVQLAASLVHHPDILILDEPFSGLDPVAVNVMSDLLLQKAKEGVPVMFSSHQLDLVQRLCHRVGIIAHGQMRAEGTVDELRSRGPVQYEVTTAARGWYPAGTTLVEDTGSSVILDASDTGDGADQEILHAALEYGPVHGFTRRVPDLNDLFKEVVAA</sequence>
<evidence type="ECO:0000313" key="8">
    <source>
        <dbReference type="EMBL" id="HIW91012.1"/>
    </source>
</evidence>
<dbReference type="InterPro" id="IPR003593">
    <property type="entry name" value="AAA+_ATPase"/>
</dbReference>
<keyword evidence="3" id="KW-0813">Transport</keyword>
<accession>A0A9D1RQL6</accession>
<dbReference type="PANTHER" id="PTHR42711:SF5">
    <property type="entry name" value="ABC TRANSPORTER ATP-BINDING PROTEIN NATA"/>
    <property type="match status" value="1"/>
</dbReference>
<name>A0A9D1RQL6_9CORY</name>
<dbReference type="AlphaFoldDB" id="A0A9D1RQL6"/>
<proteinExistence type="inferred from homology"/>
<dbReference type="GO" id="GO:0046677">
    <property type="term" value="P:response to antibiotic"/>
    <property type="evidence" value="ECO:0007669"/>
    <property type="project" value="UniProtKB-KW"/>
</dbReference>
<gene>
    <name evidence="8" type="ORF">H9870_05040</name>
</gene>
<protein>
    <submittedName>
        <fullName evidence="8">ATP-binding cassette domain-containing protein</fullName>
    </submittedName>
</protein>
<reference evidence="8" key="2">
    <citation type="submission" date="2021-04" db="EMBL/GenBank/DDBJ databases">
        <authorList>
            <person name="Gilroy R."/>
        </authorList>
    </citation>
    <scope>NUCLEOTIDE SEQUENCE</scope>
    <source>
        <strain evidence="8">CHK32-1732</strain>
    </source>
</reference>
<dbReference type="InterPro" id="IPR003439">
    <property type="entry name" value="ABC_transporter-like_ATP-bd"/>
</dbReference>
<keyword evidence="4" id="KW-0547">Nucleotide-binding</keyword>
<reference evidence="8" key="1">
    <citation type="journal article" date="2021" name="PeerJ">
        <title>Extensive microbial diversity within the chicken gut microbiome revealed by metagenomics and culture.</title>
        <authorList>
            <person name="Gilroy R."/>
            <person name="Ravi A."/>
            <person name="Getino M."/>
            <person name="Pursley I."/>
            <person name="Horton D.L."/>
            <person name="Alikhan N.F."/>
            <person name="Baker D."/>
            <person name="Gharbi K."/>
            <person name="Hall N."/>
            <person name="Watson M."/>
            <person name="Adriaenssens E.M."/>
            <person name="Foster-Nyarko E."/>
            <person name="Jarju S."/>
            <person name="Secka A."/>
            <person name="Antonio M."/>
            <person name="Oren A."/>
            <person name="Chaudhuri R.R."/>
            <person name="La Ragione R."/>
            <person name="Hildebrand F."/>
            <person name="Pallen M.J."/>
        </authorList>
    </citation>
    <scope>NUCLEOTIDE SEQUENCE</scope>
    <source>
        <strain evidence="8">CHK32-1732</strain>
    </source>
</reference>
<comment type="caution">
    <text evidence="8">The sequence shown here is derived from an EMBL/GenBank/DDBJ whole genome shotgun (WGS) entry which is preliminary data.</text>
</comment>
<evidence type="ECO:0000256" key="1">
    <source>
        <dbReference type="ARBA" id="ARBA00004202"/>
    </source>
</evidence>
<dbReference type="GO" id="GO:0016887">
    <property type="term" value="F:ATP hydrolysis activity"/>
    <property type="evidence" value="ECO:0007669"/>
    <property type="project" value="InterPro"/>
</dbReference>
<feature type="domain" description="ABC transporter" evidence="7">
    <location>
        <begin position="4"/>
        <end position="235"/>
    </location>
</feature>
<evidence type="ECO:0000313" key="9">
    <source>
        <dbReference type="Proteomes" id="UP000824190"/>
    </source>
</evidence>
<dbReference type="Pfam" id="PF00005">
    <property type="entry name" value="ABC_tran"/>
    <property type="match status" value="1"/>
</dbReference>